<evidence type="ECO:0000313" key="2">
    <source>
        <dbReference type="Proteomes" id="UP000001917"/>
    </source>
</evidence>
<gene>
    <name evidence="1" type="ordered locus">Aaci_0542</name>
</gene>
<sequence>MLAAEPERMTLGSGATSTVPCALPTVLGIEQAPGLSHGVVDMYYGVSDEAMAGADLSLRDIFEALAGVDAMNPVTI</sequence>
<reference evidence="1 2" key="2">
    <citation type="journal article" date="2010" name="Stand. Genomic Sci.">
        <title>Complete genome sequence of Alicyclobacillus acidocaldarius type strain (104-IA).</title>
        <authorList>
            <person name="Mavromatis K."/>
            <person name="Sikorski J."/>
            <person name="Lapidus A."/>
            <person name="Glavina Del Rio T."/>
            <person name="Copeland A."/>
            <person name="Tice H."/>
            <person name="Cheng J.F."/>
            <person name="Lucas S."/>
            <person name="Chen F."/>
            <person name="Nolan M."/>
            <person name="Bruce D."/>
            <person name="Goodwin L."/>
            <person name="Pitluck S."/>
            <person name="Ivanova N."/>
            <person name="Ovchinnikova G."/>
            <person name="Pati A."/>
            <person name="Chen A."/>
            <person name="Palaniappan K."/>
            <person name="Land M."/>
            <person name="Hauser L."/>
            <person name="Chang Y.J."/>
            <person name="Jeffries C.D."/>
            <person name="Chain P."/>
            <person name="Meincke L."/>
            <person name="Sims D."/>
            <person name="Chertkov O."/>
            <person name="Han C."/>
            <person name="Brettin T."/>
            <person name="Detter J.C."/>
            <person name="Wahrenburg C."/>
            <person name="Rohde M."/>
            <person name="Pukall R."/>
            <person name="Goker M."/>
            <person name="Bristow J."/>
            <person name="Eisen J.A."/>
            <person name="Markowitz V."/>
            <person name="Hugenholtz P."/>
            <person name="Klenk H.P."/>
            <person name="Kyrpides N.C."/>
        </authorList>
    </citation>
    <scope>NUCLEOTIDE SEQUENCE [LARGE SCALE GENOMIC DNA]</scope>
    <source>
        <strain evidence="2">ATCC 27009 / DSM 446 / BCRC 14685 / JCM 5260 / KCTC 1825 / NBRC 15652 / NCIMB 11725 / NRRL B-14509 / 104-IA</strain>
    </source>
</reference>
<keyword evidence="2" id="KW-1185">Reference proteome</keyword>
<organism evidence="1 2">
    <name type="scientific">Alicyclobacillus acidocaldarius subsp. acidocaldarius (strain ATCC 27009 / DSM 446 / BCRC 14685 / JCM 5260 / KCTC 1825 / NBRC 15652 / NCIMB 11725 / NRRL B-14509 / 104-IA)</name>
    <name type="common">Bacillus acidocaldarius</name>
    <dbReference type="NCBI Taxonomy" id="521098"/>
    <lineage>
        <taxon>Bacteria</taxon>
        <taxon>Bacillati</taxon>
        <taxon>Bacillota</taxon>
        <taxon>Bacilli</taxon>
        <taxon>Bacillales</taxon>
        <taxon>Alicyclobacillaceae</taxon>
        <taxon>Alicyclobacillus</taxon>
    </lineage>
</organism>
<protein>
    <submittedName>
        <fullName evidence="1">Uncharacterized protein</fullName>
    </submittedName>
</protein>
<evidence type="ECO:0000313" key="1">
    <source>
        <dbReference type="EMBL" id="ACV57593.1"/>
    </source>
</evidence>
<reference evidence="2" key="1">
    <citation type="submission" date="2009-09" db="EMBL/GenBank/DDBJ databases">
        <title>The complete chromosome of Alicyclobacillus acidocaldarius subsp. acidocaldarius DSM 446.</title>
        <authorList>
            <consortium name="US DOE Joint Genome Institute (JGI-PGF)"/>
            <person name="Lucas S."/>
            <person name="Copeland A."/>
            <person name="Lapidus A."/>
            <person name="Glavina del Rio T."/>
            <person name="Dalin E."/>
            <person name="Tice H."/>
            <person name="Bruce D."/>
            <person name="Goodwin L."/>
            <person name="Pitluck S."/>
            <person name="Kyrpides N."/>
            <person name="Mavromatis K."/>
            <person name="Ivanova N."/>
            <person name="Ovchinnikova G."/>
            <person name="Chertkov O."/>
            <person name="Sims D."/>
            <person name="Brettin T."/>
            <person name="Detter J.C."/>
            <person name="Han C."/>
            <person name="Larimer F."/>
            <person name="Land M."/>
            <person name="Hauser L."/>
            <person name="Markowitz V."/>
            <person name="Cheng J.-F."/>
            <person name="Hugenholtz P."/>
            <person name="Woyke T."/>
            <person name="Wu D."/>
            <person name="Pukall R."/>
            <person name="Klenk H.-P."/>
            <person name="Eisen J.A."/>
        </authorList>
    </citation>
    <scope>NUCLEOTIDE SEQUENCE [LARGE SCALE GENOMIC DNA]</scope>
    <source>
        <strain evidence="2">ATCC 27009 / DSM 446 / BCRC 14685 / JCM 5260 / KCTC 1825 / NBRC 15652 / NCIMB 11725 / NRRL B-14509 / 104-IA</strain>
    </source>
</reference>
<dbReference type="EMBL" id="CP001727">
    <property type="protein sequence ID" value="ACV57593.1"/>
    <property type="molecule type" value="Genomic_DNA"/>
</dbReference>
<dbReference type="KEGG" id="aac:Aaci_0542"/>
<dbReference type="STRING" id="521098.Aaci_0542"/>
<dbReference type="AlphaFoldDB" id="C8WST7"/>
<name>C8WST7_ALIAD</name>
<accession>C8WST7</accession>
<dbReference type="HOGENOM" id="CLU_2646458_0_0_9"/>
<dbReference type="Proteomes" id="UP000001917">
    <property type="component" value="Chromosome"/>
</dbReference>
<proteinExistence type="predicted"/>